<reference evidence="2 3" key="1">
    <citation type="journal article" date="2017" name="Infect. Genet. Evol.">
        <title>Comparative genome analysis of fish pathogen Flavobacterium columnare reveals extensive sequence diversity within the species.</title>
        <authorList>
            <person name="Kayansamruaj P."/>
            <person name="Dong H.T."/>
            <person name="Hirono I."/>
            <person name="Kondo H."/>
            <person name="Senapin S."/>
            <person name="Rodkhum C."/>
        </authorList>
    </citation>
    <scope>NUCLEOTIDE SEQUENCE [LARGE SCALE GENOMIC DNA]</scope>
    <source>
        <strain evidence="2 3">1214</strain>
    </source>
</reference>
<evidence type="ECO:0000313" key="3">
    <source>
        <dbReference type="Proteomes" id="UP000198034"/>
    </source>
</evidence>
<feature type="signal peptide" evidence="1">
    <location>
        <begin position="1"/>
        <end position="19"/>
    </location>
</feature>
<evidence type="ECO:0000313" key="2">
    <source>
        <dbReference type="EMBL" id="OWP79666.1"/>
    </source>
</evidence>
<organism evidence="2 3">
    <name type="scientific">Flavobacterium columnare</name>
    <dbReference type="NCBI Taxonomy" id="996"/>
    <lineage>
        <taxon>Bacteria</taxon>
        <taxon>Pseudomonadati</taxon>
        <taxon>Bacteroidota</taxon>
        <taxon>Flavobacteriia</taxon>
        <taxon>Flavobacteriales</taxon>
        <taxon>Flavobacteriaceae</taxon>
        <taxon>Flavobacterium</taxon>
    </lineage>
</organism>
<feature type="chain" id="PRO_5011992534" description="Peptidase S74 domain-containing protein" evidence="1">
    <location>
        <begin position="20"/>
        <end position="537"/>
    </location>
</feature>
<protein>
    <recommendedName>
        <fullName evidence="4">Peptidase S74 domain-containing protein</fullName>
    </recommendedName>
</protein>
<evidence type="ECO:0008006" key="4">
    <source>
        <dbReference type="Google" id="ProtNLM"/>
    </source>
</evidence>
<dbReference type="Proteomes" id="UP000198034">
    <property type="component" value="Unassembled WGS sequence"/>
</dbReference>
<dbReference type="AlphaFoldDB" id="A0A246GFU7"/>
<gene>
    <name evidence="2" type="ORF">BWK62_00040</name>
</gene>
<evidence type="ECO:0000256" key="1">
    <source>
        <dbReference type="SAM" id="SignalP"/>
    </source>
</evidence>
<dbReference type="EMBL" id="MTCY01000001">
    <property type="protein sequence ID" value="OWP79666.1"/>
    <property type="molecule type" value="Genomic_DNA"/>
</dbReference>
<proteinExistence type="predicted"/>
<accession>A0A246GFU7</accession>
<keyword evidence="1" id="KW-0732">Signal</keyword>
<comment type="caution">
    <text evidence="2">The sequence shown here is derived from an EMBL/GenBank/DDBJ whole genome shotgun (WGS) entry which is preliminary data.</text>
</comment>
<sequence>MWGKLLRSLFLLLSFSSIAQTITDIQIQNARATGYAIIAAKNPGVRFSVMVIPWDKEKTLEQNANNQINPYWHAQCAVKGNYFDQPFDGANFSAYSSVVTSQEEFDLYKSTGTQWWIVCSTLPAFSVGAGESFSTAYTITSYSPLLTLKRDTNTGGYIQGIQSKLADGTNNWYFGNWDADKWVVSKGDYSKPLFMIRDNGNIGIGSNDFFQKLNINGGIGFTNFNSFDKKLYSPDDGTLEWMTHDWAAMPAFAVSHQGNKRILLSVKGNSYINTNGNVGIGTATPLATLDVNGNGIFNQRDSDYTHIRLGHNINDNIISDNSSSKYYGGGYFFRVHNETILHKYIDALFLGENGNIGVGAKALNHKFEVSGNASINGILFVQGADLKLGMGDGRDQGTLVEQRALVHGSADQLWVNYGGDFEGGTKIGNGIILKNSGDSAFQGKIEAKELKVTTTPTADFVFDERYDLPKLETVEKHIKEKKHLPEVASAKEMEKNGVNVGDFQIKLLQKIEELTLYVIEQNKKIQALQTEIKELKK</sequence>
<name>A0A246GFU7_9FLAO</name>